<dbReference type="EMBL" id="ML211243">
    <property type="protein sequence ID" value="TFK85611.1"/>
    <property type="molecule type" value="Genomic_DNA"/>
</dbReference>
<protein>
    <submittedName>
        <fullName evidence="1">Uncharacterized protein</fullName>
    </submittedName>
</protein>
<organism evidence="1 2">
    <name type="scientific">Polyporus arcularius HHB13444</name>
    <dbReference type="NCBI Taxonomy" id="1314778"/>
    <lineage>
        <taxon>Eukaryota</taxon>
        <taxon>Fungi</taxon>
        <taxon>Dikarya</taxon>
        <taxon>Basidiomycota</taxon>
        <taxon>Agaricomycotina</taxon>
        <taxon>Agaricomycetes</taxon>
        <taxon>Polyporales</taxon>
        <taxon>Polyporaceae</taxon>
        <taxon>Polyporus</taxon>
    </lineage>
</organism>
<accession>A0A5C3P7Y3</accession>
<proteinExistence type="predicted"/>
<evidence type="ECO:0000313" key="1">
    <source>
        <dbReference type="EMBL" id="TFK85611.1"/>
    </source>
</evidence>
<sequence length="77" mass="8417">MIDIVPENVRLTEVSEPFPAGQAAISVARLHGRRHASSHWPSAGFRPRQLSNIVQVIWGAPGTMIFLTPMSPQPTMA</sequence>
<dbReference type="InParanoid" id="A0A5C3P7Y3"/>
<gene>
    <name evidence="1" type="ORF">K466DRAFT_587955</name>
</gene>
<evidence type="ECO:0000313" key="2">
    <source>
        <dbReference type="Proteomes" id="UP000308197"/>
    </source>
</evidence>
<dbReference type="AlphaFoldDB" id="A0A5C3P7Y3"/>
<name>A0A5C3P7Y3_9APHY</name>
<dbReference type="Proteomes" id="UP000308197">
    <property type="component" value="Unassembled WGS sequence"/>
</dbReference>
<reference evidence="1 2" key="1">
    <citation type="journal article" date="2019" name="Nat. Ecol. Evol.">
        <title>Megaphylogeny resolves global patterns of mushroom evolution.</title>
        <authorList>
            <person name="Varga T."/>
            <person name="Krizsan K."/>
            <person name="Foldi C."/>
            <person name="Dima B."/>
            <person name="Sanchez-Garcia M."/>
            <person name="Sanchez-Ramirez S."/>
            <person name="Szollosi G.J."/>
            <person name="Szarkandi J.G."/>
            <person name="Papp V."/>
            <person name="Albert L."/>
            <person name="Andreopoulos W."/>
            <person name="Angelini C."/>
            <person name="Antonin V."/>
            <person name="Barry K.W."/>
            <person name="Bougher N.L."/>
            <person name="Buchanan P."/>
            <person name="Buyck B."/>
            <person name="Bense V."/>
            <person name="Catcheside P."/>
            <person name="Chovatia M."/>
            <person name="Cooper J."/>
            <person name="Damon W."/>
            <person name="Desjardin D."/>
            <person name="Finy P."/>
            <person name="Geml J."/>
            <person name="Haridas S."/>
            <person name="Hughes K."/>
            <person name="Justo A."/>
            <person name="Karasinski D."/>
            <person name="Kautmanova I."/>
            <person name="Kiss B."/>
            <person name="Kocsube S."/>
            <person name="Kotiranta H."/>
            <person name="LaButti K.M."/>
            <person name="Lechner B.E."/>
            <person name="Liimatainen K."/>
            <person name="Lipzen A."/>
            <person name="Lukacs Z."/>
            <person name="Mihaltcheva S."/>
            <person name="Morgado L.N."/>
            <person name="Niskanen T."/>
            <person name="Noordeloos M.E."/>
            <person name="Ohm R.A."/>
            <person name="Ortiz-Santana B."/>
            <person name="Ovrebo C."/>
            <person name="Racz N."/>
            <person name="Riley R."/>
            <person name="Savchenko A."/>
            <person name="Shiryaev A."/>
            <person name="Soop K."/>
            <person name="Spirin V."/>
            <person name="Szebenyi C."/>
            <person name="Tomsovsky M."/>
            <person name="Tulloss R.E."/>
            <person name="Uehling J."/>
            <person name="Grigoriev I.V."/>
            <person name="Vagvolgyi C."/>
            <person name="Papp T."/>
            <person name="Martin F.M."/>
            <person name="Miettinen O."/>
            <person name="Hibbett D.S."/>
            <person name="Nagy L.G."/>
        </authorList>
    </citation>
    <scope>NUCLEOTIDE SEQUENCE [LARGE SCALE GENOMIC DNA]</scope>
    <source>
        <strain evidence="1 2">HHB13444</strain>
    </source>
</reference>
<keyword evidence="2" id="KW-1185">Reference proteome</keyword>